<keyword evidence="1" id="KW-1133">Transmembrane helix</keyword>
<dbReference type="InterPro" id="IPR010699">
    <property type="entry name" value="DUF1275"/>
</dbReference>
<reference evidence="2 3" key="1">
    <citation type="journal article" date="2021" name="Sci. Rep.">
        <title>The distribution of antibiotic resistance genes in chicken gut microbiota commensals.</title>
        <authorList>
            <person name="Juricova H."/>
            <person name="Matiasovicova J."/>
            <person name="Kubasova T."/>
            <person name="Cejkova D."/>
            <person name="Rychlik I."/>
        </authorList>
    </citation>
    <scope>NUCLEOTIDE SEQUENCE [LARGE SCALE GENOMIC DNA]</scope>
    <source>
        <strain evidence="2 3">An564</strain>
    </source>
</reference>
<proteinExistence type="predicted"/>
<accession>A0ABS2GM99</accession>
<feature type="transmembrane region" description="Helical" evidence="1">
    <location>
        <begin position="209"/>
        <end position="228"/>
    </location>
</feature>
<name>A0ABS2GM99_9FIRM</name>
<dbReference type="PANTHER" id="PTHR37314">
    <property type="entry name" value="SLR0142 PROTEIN"/>
    <property type="match status" value="1"/>
</dbReference>
<dbReference type="RefSeq" id="WP_204721094.1">
    <property type="nucleotide sequence ID" value="NZ_JACSNR010000007.1"/>
</dbReference>
<comment type="caution">
    <text evidence="2">The sequence shown here is derived from an EMBL/GenBank/DDBJ whole genome shotgun (WGS) entry which is preliminary data.</text>
</comment>
<organism evidence="2 3">
    <name type="scientific">Hydrogenoanaerobacterium saccharovorans</name>
    <dbReference type="NCBI Taxonomy" id="474960"/>
    <lineage>
        <taxon>Bacteria</taxon>
        <taxon>Bacillati</taxon>
        <taxon>Bacillota</taxon>
        <taxon>Clostridia</taxon>
        <taxon>Eubacteriales</taxon>
        <taxon>Oscillospiraceae</taxon>
        <taxon>Hydrogenoanaerobacterium</taxon>
    </lineage>
</organism>
<dbReference type="PANTHER" id="PTHR37314:SF4">
    <property type="entry name" value="UPF0700 TRANSMEMBRANE PROTEIN YOAK"/>
    <property type="match status" value="1"/>
</dbReference>
<feature type="transmembrane region" description="Helical" evidence="1">
    <location>
        <begin position="72"/>
        <end position="89"/>
    </location>
</feature>
<evidence type="ECO:0000313" key="2">
    <source>
        <dbReference type="EMBL" id="MBM6923607.1"/>
    </source>
</evidence>
<dbReference type="Pfam" id="PF06912">
    <property type="entry name" value="DUF1275"/>
    <property type="match status" value="1"/>
</dbReference>
<feature type="transmembrane region" description="Helical" evidence="1">
    <location>
        <begin position="185"/>
        <end position="203"/>
    </location>
</feature>
<gene>
    <name evidence="2" type="ORF">H9X81_07895</name>
</gene>
<evidence type="ECO:0000256" key="1">
    <source>
        <dbReference type="SAM" id="Phobius"/>
    </source>
</evidence>
<feature type="transmembrane region" description="Helical" evidence="1">
    <location>
        <begin position="23"/>
        <end position="43"/>
    </location>
</feature>
<evidence type="ECO:0000313" key="3">
    <source>
        <dbReference type="Proteomes" id="UP000724149"/>
    </source>
</evidence>
<keyword evidence="3" id="KW-1185">Reference proteome</keyword>
<keyword evidence="1" id="KW-0472">Membrane</keyword>
<keyword evidence="1" id="KW-0812">Transmembrane</keyword>
<feature type="transmembrane region" description="Helical" evidence="1">
    <location>
        <begin position="101"/>
        <end position="122"/>
    </location>
</feature>
<dbReference type="Proteomes" id="UP000724149">
    <property type="component" value="Unassembled WGS sequence"/>
</dbReference>
<sequence>MIEKTNKTVPISAEKPAVDASEALLFSILLTIIGGFFETYSYVARDHVFANGQTGNMARLGMNLAAGDFGGAFKYLIPIVCFALGVYFAEMVKTYCERHNLLHWKQAILLIEILLTVVTALVPNEYNTAANVLIGVLCGLQMEAFRRLKTYAYNSTMCTGNLRSATEAFYRFFALRQPSEGSKATHYYGIIAIFILSAALGSITTEHFGNYAILFCVIPLCACLWILAQNRDTLR</sequence>
<protein>
    <submittedName>
        <fullName evidence="2">DUF1275 domain-containing protein</fullName>
    </submittedName>
</protein>
<dbReference type="EMBL" id="JACSNR010000007">
    <property type="protein sequence ID" value="MBM6923607.1"/>
    <property type="molecule type" value="Genomic_DNA"/>
</dbReference>